<evidence type="ECO:0000256" key="1">
    <source>
        <dbReference type="SAM" id="MobiDB-lite"/>
    </source>
</evidence>
<keyword evidence="3" id="KW-1185">Reference proteome</keyword>
<sequence length="103" mass="10996">MPETSNRVRHAVSRSTGATTWTRKDGDEWRTTCLNHGSETTATSRGPAWKNGSTPANFCPKCKAIVAGKADKITGDRLDLPTAKKTAAKTPTAKATPTRKAAK</sequence>
<protein>
    <submittedName>
        <fullName evidence="2">Uncharacterized protein</fullName>
    </submittedName>
</protein>
<proteinExistence type="predicted"/>
<feature type="region of interest" description="Disordered" evidence="1">
    <location>
        <begin position="82"/>
        <end position="103"/>
    </location>
</feature>
<comment type="caution">
    <text evidence="2">The sequence shown here is derived from an EMBL/GenBank/DDBJ whole genome shotgun (WGS) entry which is preliminary data.</text>
</comment>
<dbReference type="Proteomes" id="UP001500842">
    <property type="component" value="Unassembled WGS sequence"/>
</dbReference>
<name>A0ABN2BLF8_9ACTN</name>
<evidence type="ECO:0000313" key="3">
    <source>
        <dbReference type="Proteomes" id="UP001500842"/>
    </source>
</evidence>
<gene>
    <name evidence="2" type="ORF">GCM10009788_52340</name>
</gene>
<evidence type="ECO:0000313" key="2">
    <source>
        <dbReference type="EMBL" id="GAA1543368.1"/>
    </source>
</evidence>
<accession>A0ABN2BLF8</accession>
<organism evidence="2 3">
    <name type="scientific">Nocardioides humi</name>
    <dbReference type="NCBI Taxonomy" id="449461"/>
    <lineage>
        <taxon>Bacteria</taxon>
        <taxon>Bacillati</taxon>
        <taxon>Actinomycetota</taxon>
        <taxon>Actinomycetes</taxon>
        <taxon>Propionibacteriales</taxon>
        <taxon>Nocardioidaceae</taxon>
        <taxon>Nocardioides</taxon>
    </lineage>
</organism>
<feature type="region of interest" description="Disordered" evidence="1">
    <location>
        <begin position="1"/>
        <end position="26"/>
    </location>
</feature>
<dbReference type="EMBL" id="BAAAOR010000040">
    <property type="protein sequence ID" value="GAA1543368.1"/>
    <property type="molecule type" value="Genomic_DNA"/>
</dbReference>
<reference evidence="2 3" key="1">
    <citation type="journal article" date="2019" name="Int. J. Syst. Evol. Microbiol.">
        <title>The Global Catalogue of Microorganisms (GCM) 10K type strain sequencing project: providing services to taxonomists for standard genome sequencing and annotation.</title>
        <authorList>
            <consortium name="The Broad Institute Genomics Platform"/>
            <consortium name="The Broad Institute Genome Sequencing Center for Infectious Disease"/>
            <person name="Wu L."/>
            <person name="Ma J."/>
        </authorList>
    </citation>
    <scope>NUCLEOTIDE SEQUENCE [LARGE SCALE GENOMIC DNA]</scope>
    <source>
        <strain evidence="2 3">JCM 14942</strain>
    </source>
</reference>
<dbReference type="RefSeq" id="WP_141007071.1">
    <property type="nucleotide sequence ID" value="NZ_BAAAOR010000040.1"/>
</dbReference>